<evidence type="ECO:0000256" key="1">
    <source>
        <dbReference type="ARBA" id="ARBA00004123"/>
    </source>
</evidence>
<feature type="compositionally biased region" description="Basic and acidic residues" evidence="4">
    <location>
        <begin position="292"/>
        <end position="303"/>
    </location>
</feature>
<feature type="compositionally biased region" description="Low complexity" evidence="4">
    <location>
        <begin position="98"/>
        <end position="108"/>
    </location>
</feature>
<reference evidence="6 7" key="1">
    <citation type="journal article" name="Sci. Rep.">
        <title>Genome-scale phylogenetic analyses confirm Olpidium as the closest living zoosporic fungus to the non-flagellated, terrestrial fungi.</title>
        <authorList>
            <person name="Chang Y."/>
            <person name="Rochon D."/>
            <person name="Sekimoto S."/>
            <person name="Wang Y."/>
            <person name="Chovatia M."/>
            <person name="Sandor L."/>
            <person name="Salamov A."/>
            <person name="Grigoriev I.V."/>
            <person name="Stajich J.E."/>
            <person name="Spatafora J.W."/>
        </authorList>
    </citation>
    <scope>NUCLEOTIDE SEQUENCE [LARGE SCALE GENOMIC DNA]</scope>
    <source>
        <strain evidence="6">S191</strain>
    </source>
</reference>
<dbReference type="GO" id="GO:0005730">
    <property type="term" value="C:nucleolus"/>
    <property type="evidence" value="ECO:0007669"/>
    <property type="project" value="TreeGrafter"/>
</dbReference>
<dbReference type="AlphaFoldDB" id="A0A8H7ZPY0"/>
<dbReference type="GO" id="GO:0030691">
    <property type="term" value="C:Noc2p-Noc3p complex"/>
    <property type="evidence" value="ECO:0007669"/>
    <property type="project" value="TreeGrafter"/>
</dbReference>
<comment type="similarity">
    <text evidence="2">Belongs to the NOC2 family.</text>
</comment>
<dbReference type="Proteomes" id="UP000673691">
    <property type="component" value="Unassembled WGS sequence"/>
</dbReference>
<dbReference type="OrthoDB" id="10266662at2759"/>
<evidence type="ECO:0000256" key="4">
    <source>
        <dbReference type="SAM" id="MobiDB-lite"/>
    </source>
</evidence>
<name>A0A8H7ZPY0_9FUNG</name>
<proteinExistence type="inferred from homology"/>
<dbReference type="EMBL" id="JAEFCI010010414">
    <property type="protein sequence ID" value="KAG5457227.1"/>
    <property type="molecule type" value="Genomic_DNA"/>
</dbReference>
<feature type="region of interest" description="Disordered" evidence="4">
    <location>
        <begin position="32"/>
        <end position="143"/>
    </location>
</feature>
<feature type="compositionally biased region" description="Basic and acidic residues" evidence="4">
    <location>
        <begin position="344"/>
        <end position="361"/>
    </location>
</feature>
<keyword evidence="3" id="KW-0539">Nucleus</keyword>
<comment type="caution">
    <text evidence="6">The sequence shown here is derived from an EMBL/GenBank/DDBJ whole genome shotgun (WGS) entry which is preliminary data.</text>
</comment>
<feature type="compositionally biased region" description="Basic residues" evidence="4">
    <location>
        <begin position="51"/>
        <end position="74"/>
    </location>
</feature>
<keyword evidence="7" id="KW-1185">Reference proteome</keyword>
<feature type="compositionally biased region" description="Acidic residues" evidence="4">
    <location>
        <begin position="211"/>
        <end position="224"/>
    </location>
</feature>
<protein>
    <submittedName>
        <fullName evidence="6">Uncharacterized protein</fullName>
    </submittedName>
</protein>
<feature type="compositionally biased region" description="Basic residues" evidence="4">
    <location>
        <begin position="125"/>
        <end position="143"/>
    </location>
</feature>
<feature type="compositionally biased region" description="Acidic residues" evidence="4">
    <location>
        <begin position="262"/>
        <end position="285"/>
    </location>
</feature>
<evidence type="ECO:0000313" key="6">
    <source>
        <dbReference type="EMBL" id="KAG5457227.1"/>
    </source>
</evidence>
<dbReference type="PANTHER" id="PTHR12687:SF4">
    <property type="entry name" value="NUCLEOLAR COMPLEX PROTEIN 2 HOMOLOG"/>
    <property type="match status" value="1"/>
</dbReference>
<dbReference type="GO" id="GO:0030690">
    <property type="term" value="C:Noc1p-Noc2p complex"/>
    <property type="evidence" value="ECO:0007669"/>
    <property type="project" value="TreeGrafter"/>
</dbReference>
<feature type="transmembrane region" description="Helical" evidence="5">
    <location>
        <begin position="12"/>
        <end position="30"/>
    </location>
</feature>
<organism evidence="6 7">
    <name type="scientific">Olpidium bornovanus</name>
    <dbReference type="NCBI Taxonomy" id="278681"/>
    <lineage>
        <taxon>Eukaryota</taxon>
        <taxon>Fungi</taxon>
        <taxon>Fungi incertae sedis</taxon>
        <taxon>Olpidiomycota</taxon>
        <taxon>Olpidiomycotina</taxon>
        <taxon>Olpidiomycetes</taxon>
        <taxon>Olpidiales</taxon>
        <taxon>Olpidiaceae</taxon>
        <taxon>Olpidium</taxon>
    </lineage>
</organism>
<keyword evidence="5" id="KW-0812">Transmembrane</keyword>
<sequence>MRRSDGVLKRARVSSFIFIFIFFFSDWTWGGGGGAETTAPPITHNPQPPEKKKKKKKKKKEKKKKNATRTHTHVHTLNPPHHGQGEEGDEEVREDQAQGDPAGEGQAEAEGEQVSRRQALQGRRMPGRLRGRKKRETPHARGHALPRGTELLFIRFCLAHLVGKHPSFFAQKRPARLTPRGSRPRFRKRAYKDMDVDSFLAGGFEAAAESDAGDSDEDEVLDEQEDRRRGSGAGEEEEEEEESRADEVLESEGDGGGAEEGSVLDDDGENLDEHGDEDEHSDEDDVARHKRQLEDLKQVDPDFYKYLQENDQELLDFDFDGESEDSGEEDEEGSDGEGGADRAAGARDKKAERKEKATKETREITNDVLDRWQKNVVEVRFRGLTAFFERSSVSRFTCSNADCHVDR</sequence>
<dbReference type="InterPro" id="IPR005343">
    <property type="entry name" value="Noc2"/>
</dbReference>
<evidence type="ECO:0000313" key="7">
    <source>
        <dbReference type="Proteomes" id="UP000673691"/>
    </source>
</evidence>
<comment type="subcellular location">
    <subcellularLocation>
        <location evidence="1">Nucleus</location>
    </subcellularLocation>
</comment>
<feature type="compositionally biased region" description="Acidic residues" evidence="4">
    <location>
        <begin position="310"/>
        <end position="335"/>
    </location>
</feature>
<feature type="region of interest" description="Disordered" evidence="4">
    <location>
        <begin position="207"/>
        <end position="361"/>
    </location>
</feature>
<dbReference type="PANTHER" id="PTHR12687">
    <property type="entry name" value="NUCLEOLAR COMPLEX 2 AND RAD4-RELATED"/>
    <property type="match status" value="1"/>
</dbReference>
<evidence type="ECO:0000256" key="3">
    <source>
        <dbReference type="ARBA" id="ARBA00023242"/>
    </source>
</evidence>
<dbReference type="GO" id="GO:0005654">
    <property type="term" value="C:nucleoplasm"/>
    <property type="evidence" value="ECO:0007669"/>
    <property type="project" value="TreeGrafter"/>
</dbReference>
<keyword evidence="5" id="KW-0472">Membrane</keyword>
<feature type="compositionally biased region" description="Acidic residues" evidence="4">
    <location>
        <begin position="234"/>
        <end position="253"/>
    </location>
</feature>
<gene>
    <name evidence="6" type="ORF">BJ554DRAFT_2814</name>
</gene>
<evidence type="ECO:0000256" key="2">
    <source>
        <dbReference type="ARBA" id="ARBA00005907"/>
    </source>
</evidence>
<keyword evidence="5" id="KW-1133">Transmembrane helix</keyword>
<evidence type="ECO:0000256" key="5">
    <source>
        <dbReference type="SAM" id="Phobius"/>
    </source>
</evidence>
<accession>A0A8H7ZPY0</accession>
<dbReference type="GO" id="GO:0042273">
    <property type="term" value="P:ribosomal large subunit biogenesis"/>
    <property type="evidence" value="ECO:0007669"/>
    <property type="project" value="TreeGrafter"/>
</dbReference>